<gene>
    <name evidence="2" type="ORF">BJG266_LOCUS28648</name>
    <name evidence="3" type="ORF">QVE165_LOCUS44990</name>
</gene>
<feature type="compositionally biased region" description="Polar residues" evidence="1">
    <location>
        <begin position="321"/>
        <end position="335"/>
    </location>
</feature>
<evidence type="ECO:0000313" key="3">
    <source>
        <dbReference type="EMBL" id="CAF1523893.1"/>
    </source>
</evidence>
<sequence>MFAKQSHLTMPPPLWLHVDGVSLPTDIHHYQSSVRSYDYQTKHLQSPAQSPPPPLISPTTNHSYSLSVIDGPFNHNNTSKQQKILENLDGPKKLFKDRQIKKVKSLSGLIKGTALSRQTSQTSAFTSPAPSAISIQTLQDDQLPIVTLDHSDDGLPLSHTNEQQNEIRRPRVYFSDYNKIQFIEDNDEISQQHQIPINDEPRQSRIRLPSKKSLNTNPITHTTPSIQRAQTRQNLTGPTSRQTYQQTGQDSSTKKQQSHATPRTQQSHITNLPDILSQSIPNEISTHETYTLQREKPINRLLKSTHDAPNNLAFEISSETTHNSNAHYSSIQDSSTDSHKSDISDSDNGQLHIGNSPLSSSTQRQRSLLRSISLRQQFVSPTKLKSTDNSSSATTTTTNTNYNHQQMSKSLPNAQRSTSLKITTTRIHNNNNNNNDDLHTNGPLLTVDKRSISDNESNKQLKRSYVIHYNSKKPLGASTANYSHVPNRHSNKSHTNEITQENFQNLLTIVQPPYAANTGTTTNKSTMSTSEDIRSSRRSSLRAPLEFNHTSNTITV</sequence>
<dbReference type="OrthoDB" id="10027810at2759"/>
<dbReference type="EMBL" id="CAJNOI010000301">
    <property type="protein sequence ID" value="CAF1233482.1"/>
    <property type="molecule type" value="Genomic_DNA"/>
</dbReference>
<feature type="compositionally biased region" description="Low complexity" evidence="1">
    <location>
        <begin position="356"/>
        <end position="367"/>
    </location>
</feature>
<evidence type="ECO:0000313" key="2">
    <source>
        <dbReference type="EMBL" id="CAF1233482.1"/>
    </source>
</evidence>
<feature type="compositionally biased region" description="Low complexity" evidence="1">
    <location>
        <begin position="387"/>
        <end position="403"/>
    </location>
</feature>
<dbReference type="Proteomes" id="UP000663832">
    <property type="component" value="Unassembled WGS sequence"/>
</dbReference>
<feature type="region of interest" description="Disordered" evidence="1">
    <location>
        <begin position="321"/>
        <end position="367"/>
    </location>
</feature>
<name>A0A815UTU4_9BILA</name>
<proteinExistence type="predicted"/>
<comment type="caution">
    <text evidence="3">The sequence shown here is derived from an EMBL/GenBank/DDBJ whole genome shotgun (WGS) entry which is preliminary data.</text>
</comment>
<evidence type="ECO:0000313" key="4">
    <source>
        <dbReference type="Proteomes" id="UP000663832"/>
    </source>
</evidence>
<feature type="region of interest" description="Disordered" evidence="1">
    <location>
        <begin position="187"/>
        <end position="272"/>
    </location>
</feature>
<protein>
    <submittedName>
        <fullName evidence="3">Uncharacterized protein</fullName>
    </submittedName>
</protein>
<dbReference type="EMBL" id="CAJNOM010000618">
    <property type="protein sequence ID" value="CAF1523893.1"/>
    <property type="molecule type" value="Genomic_DNA"/>
</dbReference>
<organism evidence="3 4">
    <name type="scientific">Adineta steineri</name>
    <dbReference type="NCBI Taxonomy" id="433720"/>
    <lineage>
        <taxon>Eukaryota</taxon>
        <taxon>Metazoa</taxon>
        <taxon>Spiralia</taxon>
        <taxon>Gnathifera</taxon>
        <taxon>Rotifera</taxon>
        <taxon>Eurotatoria</taxon>
        <taxon>Bdelloidea</taxon>
        <taxon>Adinetida</taxon>
        <taxon>Adinetidae</taxon>
        <taxon>Adineta</taxon>
    </lineage>
</organism>
<feature type="region of interest" description="Disordered" evidence="1">
    <location>
        <begin position="515"/>
        <end position="541"/>
    </location>
</feature>
<feature type="region of interest" description="Disordered" evidence="1">
    <location>
        <begin position="39"/>
        <end position="60"/>
    </location>
</feature>
<evidence type="ECO:0000256" key="1">
    <source>
        <dbReference type="SAM" id="MobiDB-lite"/>
    </source>
</evidence>
<dbReference type="AlphaFoldDB" id="A0A815UTU4"/>
<accession>A0A815UTU4</accession>
<feature type="region of interest" description="Disordered" evidence="1">
    <location>
        <begin position="380"/>
        <end position="416"/>
    </location>
</feature>
<dbReference type="Proteomes" id="UP000663877">
    <property type="component" value="Unassembled WGS sequence"/>
</dbReference>
<keyword evidence="4" id="KW-1185">Reference proteome</keyword>
<reference evidence="3" key="1">
    <citation type="submission" date="2021-02" db="EMBL/GenBank/DDBJ databases">
        <authorList>
            <person name="Nowell W R."/>
        </authorList>
    </citation>
    <scope>NUCLEOTIDE SEQUENCE</scope>
</reference>
<feature type="compositionally biased region" description="Polar residues" evidence="1">
    <location>
        <begin position="212"/>
        <end position="272"/>
    </location>
</feature>
<feature type="compositionally biased region" description="Polar residues" evidence="1">
    <location>
        <begin position="404"/>
        <end position="416"/>
    </location>
</feature>
<feature type="compositionally biased region" description="Low complexity" evidence="1">
    <location>
        <begin position="518"/>
        <end position="530"/>
    </location>
</feature>